<dbReference type="InterPro" id="IPR001387">
    <property type="entry name" value="Cro/C1-type_HTH"/>
</dbReference>
<comment type="caution">
    <text evidence="2">The sequence shown here is derived from an EMBL/GenBank/DDBJ whole genome shotgun (WGS) entry which is preliminary data.</text>
</comment>
<dbReference type="Pfam" id="PF13443">
    <property type="entry name" value="HTH_26"/>
    <property type="match status" value="1"/>
</dbReference>
<dbReference type="Proteomes" id="UP000095209">
    <property type="component" value="Unassembled WGS sequence"/>
</dbReference>
<evidence type="ECO:0000259" key="1">
    <source>
        <dbReference type="Pfam" id="PF13443"/>
    </source>
</evidence>
<organism evidence="2 3">
    <name type="scientific">Bacillus solimangrovi</name>
    <dbReference type="NCBI Taxonomy" id="1305675"/>
    <lineage>
        <taxon>Bacteria</taxon>
        <taxon>Bacillati</taxon>
        <taxon>Bacillota</taxon>
        <taxon>Bacilli</taxon>
        <taxon>Bacillales</taxon>
        <taxon>Bacillaceae</taxon>
        <taxon>Bacillus</taxon>
    </lineage>
</organism>
<dbReference type="Gene3D" id="1.10.260.40">
    <property type="entry name" value="lambda repressor-like DNA-binding domains"/>
    <property type="match status" value="1"/>
</dbReference>
<accession>A0A1E5LC75</accession>
<evidence type="ECO:0000313" key="2">
    <source>
        <dbReference type="EMBL" id="OEH91690.1"/>
    </source>
</evidence>
<dbReference type="AlphaFoldDB" id="A0A1E5LC75"/>
<protein>
    <recommendedName>
        <fullName evidence="1">HTH cro/C1-type domain-containing protein</fullName>
    </recommendedName>
</protein>
<sequence length="81" mass="9610">MQLKIRINLDKVLREKKMKQKELNDLIEQKFGEEKRLRPATISEICNNQRSTINKEHIELIASALELDNVNKLISFEEQFN</sequence>
<name>A0A1E5LC75_9BACI</name>
<gene>
    <name evidence="2" type="ORF">BFG57_18110</name>
</gene>
<feature type="domain" description="HTH cro/C1-type" evidence="1">
    <location>
        <begin position="8"/>
        <end position="68"/>
    </location>
</feature>
<keyword evidence="3" id="KW-1185">Reference proteome</keyword>
<dbReference type="EMBL" id="MJEH01000054">
    <property type="protein sequence ID" value="OEH91690.1"/>
    <property type="molecule type" value="Genomic_DNA"/>
</dbReference>
<reference evidence="2 3" key="1">
    <citation type="submission" date="2016-08" db="EMBL/GenBank/DDBJ databases">
        <title>Genome of Bacillus solimangrovi GH2-4.</title>
        <authorList>
            <person name="Lim S."/>
            <person name="Kim B.-C."/>
        </authorList>
    </citation>
    <scope>NUCLEOTIDE SEQUENCE [LARGE SCALE GENOMIC DNA]</scope>
    <source>
        <strain evidence="2 3">GH2-4</strain>
    </source>
</reference>
<evidence type="ECO:0000313" key="3">
    <source>
        <dbReference type="Proteomes" id="UP000095209"/>
    </source>
</evidence>
<dbReference type="GO" id="GO:0003677">
    <property type="term" value="F:DNA binding"/>
    <property type="evidence" value="ECO:0007669"/>
    <property type="project" value="InterPro"/>
</dbReference>
<dbReference type="InterPro" id="IPR010982">
    <property type="entry name" value="Lambda_DNA-bd_dom_sf"/>
</dbReference>
<dbReference type="RefSeq" id="WP_069718289.1">
    <property type="nucleotide sequence ID" value="NZ_MJEH01000054.1"/>
</dbReference>
<proteinExistence type="predicted"/>